<organism evidence="20 21">
    <name type="scientific">Candidatus Falkowbacteria bacterium CG10_big_fil_rev_8_21_14_0_10_39_11</name>
    <dbReference type="NCBI Taxonomy" id="1974565"/>
    <lineage>
        <taxon>Bacteria</taxon>
        <taxon>Candidatus Falkowiibacteriota</taxon>
    </lineage>
</organism>
<keyword evidence="7" id="KW-0328">Glycosyltransferase</keyword>
<comment type="similarity">
    <text evidence="3">In the N-terminal section; belongs to the glycosyltransferase 51 family.</text>
</comment>
<sequence>MNVHHNRPMPGQVHGMKKKKHGKLKQFLIRYGIMSSALFLIFIVAVFAWYSRGLPNPDKIIDRQVAQSTRIYDSTGETTLYEIHGEEKRTIVRLDDIPDTVKWATISAEDKNFYTHHGFNLLAMFKGVVIDPILTGNRPRGGSTLTQQLVKNAILTDERSVSRKIREFILSFRIEQKFEKDEILQMYLNEIPYGSTAYGVQSSAQTYFGKDVEDLTLAESALLASLPKAPTYYSPYGSHVDDLINRQQYVLSLMAENGYITEKEADEAKKQELEFKKRQESITAPHFVIYVKEQLAEMFGEKVVEQSGLKVTTTLDIEKQEAAEEAVLAGVNQRGSQYGFSNAALLSINPKNGHILAMVGSKDYFDDTIDGNVNVTTRLRQPGSSIKPMVYAAAFDKGYTPDTILFDVNTTFKTDTSNYNPKNYDLGENGPVTMRKALQGSLNTPAVKALYLVGVEKEIDFLELMGYSSFEDRSRFGLALVLGGGEVTLMDHVSAFAVFPNEGVYREPVAIQKVEDAKGNILFELKEKDRKVLDDNIAKMMNNVLSDNGARAYAFGANNHLTLSNRPAGAKTGTTDDYRDAWTVGYTPSLVTGVWVGNNDNSKMRRGAAGGVVAAPIWNQYMNAALAGTEVEYFAGYDAPKTDKAILNGNFANEKTVRIDKYSGLIATENTPAEAVEERTFKEIHNILYYVDKDNPQGSIPSNPGADSQYASWESAVQSWVEKQKQSDDPEVVAKFDFINEVVPTEEDNVHLAEYRPELRVLSPSNNQTIIDSMLNVQVSVSASRGIAGVDYYLDDKLIGRETAYPYNLSYPVSSMFENGYHRLRVVAYDDVMNQAEMAMDLNVLIDNRAQASINWVYPVSGAQLVAEQFPLNTRVRINDLMATKKIDFYYRPKGDGSWHLYASEVSPSVSTVSVMMDNPNGSGEYELQAVIILKSGGQSSSDIINVKID</sequence>
<evidence type="ECO:0000256" key="1">
    <source>
        <dbReference type="ARBA" id="ARBA00004236"/>
    </source>
</evidence>
<evidence type="ECO:0000256" key="16">
    <source>
        <dbReference type="ARBA" id="ARBA00049902"/>
    </source>
</evidence>
<dbReference type="FunFam" id="1.10.3810.10:FF:000001">
    <property type="entry name" value="Penicillin-binding protein 1A"/>
    <property type="match status" value="1"/>
</dbReference>
<keyword evidence="4" id="KW-1003">Cell membrane</keyword>
<dbReference type="GO" id="GO:0005886">
    <property type="term" value="C:plasma membrane"/>
    <property type="evidence" value="ECO:0007669"/>
    <property type="project" value="UniProtKB-SubCell"/>
</dbReference>
<dbReference type="InterPro" id="IPR036950">
    <property type="entry name" value="PBP_transglycosylase"/>
</dbReference>
<evidence type="ECO:0000256" key="14">
    <source>
        <dbReference type="ARBA" id="ARBA00023316"/>
    </source>
</evidence>
<keyword evidence="9" id="KW-0378">Hydrolase</keyword>
<dbReference type="GO" id="GO:0071555">
    <property type="term" value="P:cell wall organization"/>
    <property type="evidence" value="ECO:0007669"/>
    <property type="project" value="UniProtKB-KW"/>
</dbReference>
<evidence type="ECO:0000256" key="7">
    <source>
        <dbReference type="ARBA" id="ARBA00022676"/>
    </source>
</evidence>
<evidence type="ECO:0000256" key="15">
    <source>
        <dbReference type="ARBA" id="ARBA00034000"/>
    </source>
</evidence>
<evidence type="ECO:0000256" key="9">
    <source>
        <dbReference type="ARBA" id="ARBA00022801"/>
    </source>
</evidence>
<dbReference type="PANTHER" id="PTHR32282">
    <property type="entry name" value="BINDING PROTEIN TRANSPEPTIDASE, PUTATIVE-RELATED"/>
    <property type="match status" value="1"/>
</dbReference>
<dbReference type="GO" id="GO:0009252">
    <property type="term" value="P:peptidoglycan biosynthetic process"/>
    <property type="evidence" value="ECO:0007669"/>
    <property type="project" value="UniProtKB-KW"/>
</dbReference>
<evidence type="ECO:0000313" key="20">
    <source>
        <dbReference type="EMBL" id="PIR93723.1"/>
    </source>
</evidence>
<evidence type="ECO:0000256" key="13">
    <source>
        <dbReference type="ARBA" id="ARBA00023268"/>
    </source>
</evidence>
<dbReference type="PANTHER" id="PTHR32282:SF11">
    <property type="entry name" value="PENICILLIN-BINDING PROTEIN 1B"/>
    <property type="match status" value="1"/>
</dbReference>
<dbReference type="Pfam" id="PF00905">
    <property type="entry name" value="Transpeptidase"/>
    <property type="match status" value="1"/>
</dbReference>
<dbReference type="GO" id="GO:0009002">
    <property type="term" value="F:serine-type D-Ala-D-Ala carboxypeptidase activity"/>
    <property type="evidence" value="ECO:0007669"/>
    <property type="project" value="UniProtKB-EC"/>
</dbReference>
<evidence type="ECO:0000256" key="6">
    <source>
        <dbReference type="ARBA" id="ARBA00022670"/>
    </source>
</evidence>
<protein>
    <submittedName>
        <fullName evidence="20">Uncharacterized protein</fullName>
    </submittedName>
</protein>
<feature type="transmembrane region" description="Helical" evidence="17">
    <location>
        <begin position="27"/>
        <end position="50"/>
    </location>
</feature>
<keyword evidence="11" id="KW-0573">Peptidoglycan synthesis</keyword>
<keyword evidence="5" id="KW-0121">Carboxypeptidase</keyword>
<gene>
    <name evidence="20" type="ORF">COT97_05145</name>
</gene>
<evidence type="ECO:0000256" key="17">
    <source>
        <dbReference type="SAM" id="Phobius"/>
    </source>
</evidence>
<keyword evidence="8" id="KW-0808">Transferase</keyword>
<reference evidence="21" key="1">
    <citation type="submission" date="2017-09" db="EMBL/GenBank/DDBJ databases">
        <title>Depth-based differentiation of microbial function through sediment-hosted aquifers and enrichment of novel symbionts in the deep terrestrial subsurface.</title>
        <authorList>
            <person name="Probst A.J."/>
            <person name="Ladd B."/>
            <person name="Jarett J.K."/>
            <person name="Geller-Mcgrath D.E."/>
            <person name="Sieber C.M.K."/>
            <person name="Emerson J.B."/>
            <person name="Anantharaman K."/>
            <person name="Thomas B.C."/>
            <person name="Malmstrom R."/>
            <person name="Stieglmeier M."/>
            <person name="Klingl A."/>
            <person name="Woyke T."/>
            <person name="Ryan C.M."/>
            <person name="Banfield J.F."/>
        </authorList>
    </citation>
    <scope>NUCLEOTIDE SEQUENCE [LARGE SCALE GENOMIC DNA]</scope>
</reference>
<dbReference type="Gene3D" id="3.40.710.10">
    <property type="entry name" value="DD-peptidase/beta-lactamase superfamily"/>
    <property type="match status" value="1"/>
</dbReference>
<dbReference type="InterPro" id="IPR050396">
    <property type="entry name" value="Glycosyltr_51/Transpeptidase"/>
</dbReference>
<accession>A0A2H0V3R8</accession>
<comment type="caution">
    <text evidence="20">The sequence shown here is derived from an EMBL/GenBank/DDBJ whole genome shotgun (WGS) entry which is preliminary data.</text>
</comment>
<dbReference type="Pfam" id="PF17957">
    <property type="entry name" value="Big_7"/>
    <property type="match status" value="1"/>
</dbReference>
<dbReference type="NCBIfam" id="TIGR02074">
    <property type="entry name" value="PBP_1a_fam"/>
    <property type="match status" value="1"/>
</dbReference>
<keyword evidence="6" id="KW-0645">Protease</keyword>
<keyword evidence="17" id="KW-1133">Transmembrane helix</keyword>
<evidence type="ECO:0000256" key="5">
    <source>
        <dbReference type="ARBA" id="ARBA00022645"/>
    </source>
</evidence>
<feature type="domain" description="Glycosyl transferase family 51" evidence="19">
    <location>
        <begin position="79"/>
        <end position="254"/>
    </location>
</feature>
<comment type="catalytic activity">
    <reaction evidence="16">
        <text>[GlcNAc-(1-&gt;4)-Mur2Ac(oyl-L-Ala-gamma-D-Glu-L-Lys-D-Ala-D-Ala)](n)-di-trans,octa-cis-undecaprenyl diphosphate + beta-D-GlcNAc-(1-&gt;4)-Mur2Ac(oyl-L-Ala-gamma-D-Glu-L-Lys-D-Ala-D-Ala)-di-trans,octa-cis-undecaprenyl diphosphate = [GlcNAc-(1-&gt;4)-Mur2Ac(oyl-L-Ala-gamma-D-Glu-L-Lys-D-Ala-D-Ala)](n+1)-di-trans,octa-cis-undecaprenyl diphosphate + di-trans,octa-cis-undecaprenyl diphosphate + H(+)</text>
        <dbReference type="Rhea" id="RHEA:23708"/>
        <dbReference type="Rhea" id="RHEA-COMP:9602"/>
        <dbReference type="Rhea" id="RHEA-COMP:9603"/>
        <dbReference type="ChEBI" id="CHEBI:15378"/>
        <dbReference type="ChEBI" id="CHEBI:58405"/>
        <dbReference type="ChEBI" id="CHEBI:60033"/>
        <dbReference type="ChEBI" id="CHEBI:78435"/>
        <dbReference type="EC" id="2.4.99.28"/>
    </reaction>
</comment>
<keyword evidence="10" id="KW-0133">Cell shape</keyword>
<evidence type="ECO:0000256" key="8">
    <source>
        <dbReference type="ARBA" id="ARBA00022679"/>
    </source>
</evidence>
<comment type="catalytic activity">
    <reaction evidence="15">
        <text>Preferential cleavage: (Ac)2-L-Lys-D-Ala-|-D-Ala. Also transpeptidation of peptidyl-alanyl moieties that are N-acyl substituents of D-alanine.</text>
        <dbReference type="EC" id="3.4.16.4"/>
    </reaction>
</comment>
<evidence type="ECO:0000256" key="4">
    <source>
        <dbReference type="ARBA" id="ARBA00022475"/>
    </source>
</evidence>
<dbReference type="InterPro" id="IPR012338">
    <property type="entry name" value="Beta-lactam/transpept-like"/>
</dbReference>
<evidence type="ECO:0000256" key="11">
    <source>
        <dbReference type="ARBA" id="ARBA00022984"/>
    </source>
</evidence>
<evidence type="ECO:0000256" key="10">
    <source>
        <dbReference type="ARBA" id="ARBA00022960"/>
    </source>
</evidence>
<dbReference type="GO" id="GO:0008360">
    <property type="term" value="P:regulation of cell shape"/>
    <property type="evidence" value="ECO:0007669"/>
    <property type="project" value="UniProtKB-KW"/>
</dbReference>
<dbReference type="SUPFAM" id="SSF56601">
    <property type="entry name" value="beta-lactamase/transpeptidase-like"/>
    <property type="match status" value="1"/>
</dbReference>
<keyword evidence="17" id="KW-0812">Transmembrane</keyword>
<proteinExistence type="inferred from homology"/>
<evidence type="ECO:0000256" key="3">
    <source>
        <dbReference type="ARBA" id="ARBA00007739"/>
    </source>
</evidence>
<dbReference type="InterPro" id="IPR001460">
    <property type="entry name" value="PCN-bd_Tpept"/>
</dbReference>
<evidence type="ECO:0000259" key="19">
    <source>
        <dbReference type="Pfam" id="PF00912"/>
    </source>
</evidence>
<dbReference type="GO" id="GO:0006508">
    <property type="term" value="P:proteolysis"/>
    <property type="evidence" value="ECO:0007669"/>
    <property type="project" value="UniProtKB-KW"/>
</dbReference>
<name>A0A2H0V3R8_9BACT</name>
<comment type="similarity">
    <text evidence="2">In the C-terminal section; belongs to the transpeptidase family.</text>
</comment>
<dbReference type="Proteomes" id="UP000229901">
    <property type="component" value="Unassembled WGS sequence"/>
</dbReference>
<dbReference type="AlphaFoldDB" id="A0A2H0V3R8"/>
<comment type="subcellular location">
    <subcellularLocation>
        <location evidence="1">Cell membrane</location>
    </subcellularLocation>
</comment>
<dbReference type="GO" id="GO:0008658">
    <property type="term" value="F:penicillin binding"/>
    <property type="evidence" value="ECO:0007669"/>
    <property type="project" value="InterPro"/>
</dbReference>
<evidence type="ECO:0000256" key="12">
    <source>
        <dbReference type="ARBA" id="ARBA00023136"/>
    </source>
</evidence>
<keyword evidence="14" id="KW-0961">Cell wall biogenesis/degradation</keyword>
<dbReference type="EMBL" id="PFAP01000041">
    <property type="protein sequence ID" value="PIR93723.1"/>
    <property type="molecule type" value="Genomic_DNA"/>
</dbReference>
<dbReference type="Gene3D" id="2.60.40.10">
    <property type="entry name" value="Immunoglobulins"/>
    <property type="match status" value="1"/>
</dbReference>
<feature type="domain" description="Penicillin-binding protein transpeptidase" evidence="18">
    <location>
        <begin position="348"/>
        <end position="622"/>
    </location>
</feature>
<evidence type="ECO:0000256" key="2">
    <source>
        <dbReference type="ARBA" id="ARBA00007090"/>
    </source>
</evidence>
<dbReference type="InterPro" id="IPR001264">
    <property type="entry name" value="Glyco_trans_51"/>
</dbReference>
<dbReference type="InterPro" id="IPR023346">
    <property type="entry name" value="Lysozyme-like_dom_sf"/>
</dbReference>
<dbReference type="InterPro" id="IPR013783">
    <property type="entry name" value="Ig-like_fold"/>
</dbReference>
<keyword evidence="12 17" id="KW-0472">Membrane</keyword>
<dbReference type="GO" id="GO:0008955">
    <property type="term" value="F:peptidoglycan glycosyltransferase activity"/>
    <property type="evidence" value="ECO:0007669"/>
    <property type="project" value="UniProtKB-EC"/>
</dbReference>
<dbReference type="Gene3D" id="1.10.3810.10">
    <property type="entry name" value="Biosynthetic peptidoglycan transglycosylase-like"/>
    <property type="match status" value="1"/>
</dbReference>
<dbReference type="Pfam" id="PF00912">
    <property type="entry name" value="Transgly"/>
    <property type="match status" value="1"/>
</dbReference>
<dbReference type="SUPFAM" id="SSF53955">
    <property type="entry name" value="Lysozyme-like"/>
    <property type="match status" value="1"/>
</dbReference>
<keyword evidence="13" id="KW-0511">Multifunctional enzyme</keyword>
<evidence type="ECO:0000259" key="18">
    <source>
        <dbReference type="Pfam" id="PF00905"/>
    </source>
</evidence>
<evidence type="ECO:0000313" key="21">
    <source>
        <dbReference type="Proteomes" id="UP000229901"/>
    </source>
</evidence>
<dbReference type="GO" id="GO:0030288">
    <property type="term" value="C:outer membrane-bounded periplasmic space"/>
    <property type="evidence" value="ECO:0007669"/>
    <property type="project" value="TreeGrafter"/>
</dbReference>